<dbReference type="AlphaFoldDB" id="A0A448WNH7"/>
<reference evidence="1" key="1">
    <citation type="submission" date="2018-11" db="EMBL/GenBank/DDBJ databases">
        <authorList>
            <consortium name="Pathogen Informatics"/>
        </authorList>
    </citation>
    <scope>NUCLEOTIDE SEQUENCE</scope>
</reference>
<protein>
    <submittedName>
        <fullName evidence="1">Uncharacterized protein</fullName>
    </submittedName>
</protein>
<accession>A0A448WNH7</accession>
<keyword evidence="2" id="KW-1185">Reference proteome</keyword>
<comment type="caution">
    <text evidence="1">The sequence shown here is derived from an EMBL/GenBank/DDBJ whole genome shotgun (WGS) entry which is preliminary data.</text>
</comment>
<sequence length="81" mass="8807">MDTVTPRPSVEVQVGALITISFSAPHHSFLLPLASFDGACIEQNFGPAQLWQEACKRCVRHAERTEFATVCLPWIGAPPTG</sequence>
<dbReference type="EMBL" id="CAAALY010027356">
    <property type="protein sequence ID" value="VEL16155.1"/>
    <property type="molecule type" value="Genomic_DNA"/>
</dbReference>
<dbReference type="Proteomes" id="UP000784294">
    <property type="component" value="Unassembled WGS sequence"/>
</dbReference>
<name>A0A448WNH7_9PLAT</name>
<evidence type="ECO:0000313" key="2">
    <source>
        <dbReference type="Proteomes" id="UP000784294"/>
    </source>
</evidence>
<gene>
    <name evidence="1" type="ORF">PXEA_LOCUS9595</name>
</gene>
<proteinExistence type="predicted"/>
<evidence type="ECO:0000313" key="1">
    <source>
        <dbReference type="EMBL" id="VEL16155.1"/>
    </source>
</evidence>
<organism evidence="1 2">
    <name type="scientific">Protopolystoma xenopodis</name>
    <dbReference type="NCBI Taxonomy" id="117903"/>
    <lineage>
        <taxon>Eukaryota</taxon>
        <taxon>Metazoa</taxon>
        <taxon>Spiralia</taxon>
        <taxon>Lophotrochozoa</taxon>
        <taxon>Platyhelminthes</taxon>
        <taxon>Monogenea</taxon>
        <taxon>Polyopisthocotylea</taxon>
        <taxon>Polystomatidea</taxon>
        <taxon>Polystomatidae</taxon>
        <taxon>Protopolystoma</taxon>
    </lineage>
</organism>